<keyword evidence="1" id="KW-0812">Transmembrane</keyword>
<evidence type="ECO:0000313" key="3">
    <source>
        <dbReference type="Proteomes" id="UP000026249"/>
    </source>
</evidence>
<evidence type="ECO:0008006" key="4">
    <source>
        <dbReference type="Google" id="ProtNLM"/>
    </source>
</evidence>
<gene>
    <name evidence="2" type="ORF">ACMU_03395</name>
</gene>
<dbReference type="STRING" id="1454373.ACMU_03395"/>
<feature type="transmembrane region" description="Helical" evidence="1">
    <location>
        <begin position="68"/>
        <end position="87"/>
    </location>
</feature>
<organism evidence="2 3">
    <name type="scientific">Actibacterium mucosum KCTC 23349</name>
    <dbReference type="NCBI Taxonomy" id="1454373"/>
    <lineage>
        <taxon>Bacteria</taxon>
        <taxon>Pseudomonadati</taxon>
        <taxon>Pseudomonadota</taxon>
        <taxon>Alphaproteobacteria</taxon>
        <taxon>Rhodobacterales</taxon>
        <taxon>Roseobacteraceae</taxon>
        <taxon>Actibacterium</taxon>
    </lineage>
</organism>
<keyword evidence="1" id="KW-1133">Transmembrane helix</keyword>
<reference evidence="2 3" key="1">
    <citation type="submission" date="2014-03" db="EMBL/GenBank/DDBJ databases">
        <title>Draft Genome Sequence of Actibacterium mucosum KCTC 23349, a Marine Alphaproteobacterium with Complex Ionic Requirements Isolated from Mediterranean Seawater at Malvarrosa Beach, Valencia, Spain.</title>
        <authorList>
            <person name="Arahal D.R."/>
            <person name="Shao Z."/>
            <person name="Lai Q."/>
            <person name="Pujalte M.J."/>
        </authorList>
    </citation>
    <scope>NUCLEOTIDE SEQUENCE [LARGE SCALE GENOMIC DNA]</scope>
    <source>
        <strain evidence="2 3">KCTC 23349</strain>
    </source>
</reference>
<sequence length="190" mass="21515">MNTPSHILIGLALFGRPNQPRRNALVAAGALLPDLSLYALSGWALLIRKESPEKVFNERYFSDEWQQIFAVDNSFVLWSLLLFAALFWRAPVLIAFAGAGIVHLLTDFPLHNDDARRHFWPLSNWVFYSPVSYWDNAHHAGVVRYVESAICAACGVALWLRHHEVAPRVAISVAMLLTVTPTLFWSWVFS</sequence>
<proteinExistence type="predicted"/>
<protein>
    <recommendedName>
        <fullName evidence="4">Cobalamin biosynthesis protein CobQ</fullName>
    </recommendedName>
</protein>
<dbReference type="Proteomes" id="UP000026249">
    <property type="component" value="Unassembled WGS sequence"/>
</dbReference>
<keyword evidence="3" id="KW-1185">Reference proteome</keyword>
<accession>A0A037ZF32</accession>
<evidence type="ECO:0000256" key="1">
    <source>
        <dbReference type="SAM" id="Phobius"/>
    </source>
</evidence>
<feature type="transmembrane region" description="Helical" evidence="1">
    <location>
        <begin position="24"/>
        <end position="47"/>
    </location>
</feature>
<feature type="transmembrane region" description="Helical" evidence="1">
    <location>
        <begin position="169"/>
        <end position="188"/>
    </location>
</feature>
<dbReference type="AlphaFoldDB" id="A0A037ZF32"/>
<comment type="caution">
    <text evidence="2">The sequence shown here is derived from an EMBL/GenBank/DDBJ whole genome shotgun (WGS) entry which is preliminary data.</text>
</comment>
<evidence type="ECO:0000313" key="2">
    <source>
        <dbReference type="EMBL" id="KAJ54141.1"/>
    </source>
</evidence>
<dbReference type="EMBL" id="JFKE01000010">
    <property type="protein sequence ID" value="KAJ54141.1"/>
    <property type="molecule type" value="Genomic_DNA"/>
</dbReference>
<name>A0A037ZF32_9RHOB</name>
<keyword evidence="1" id="KW-0472">Membrane</keyword>
<dbReference type="OrthoDB" id="7631418at2"/>